<dbReference type="PANTHER" id="PTHR24345">
    <property type="entry name" value="SERINE/THREONINE-PROTEIN KINASE PLK"/>
    <property type="match status" value="1"/>
</dbReference>
<keyword evidence="4" id="KW-0418">Kinase</keyword>
<dbReference type="VEuPathDB" id="FungiDB:KRP22_2755"/>
<dbReference type="InParanoid" id="H3H0P0"/>
<evidence type="ECO:0000256" key="5">
    <source>
        <dbReference type="ARBA" id="ARBA00022840"/>
    </source>
</evidence>
<dbReference type="HOGENOM" id="CLU_000288_63_14_1"/>
<dbReference type="Pfam" id="PF00069">
    <property type="entry name" value="Pkinase"/>
    <property type="match status" value="1"/>
</dbReference>
<evidence type="ECO:0000313" key="9">
    <source>
        <dbReference type="Proteomes" id="UP000005238"/>
    </source>
</evidence>
<evidence type="ECO:0000256" key="6">
    <source>
        <dbReference type="SAM" id="MobiDB-lite"/>
    </source>
</evidence>
<feature type="region of interest" description="Disordered" evidence="6">
    <location>
        <begin position="1"/>
        <end position="25"/>
    </location>
</feature>
<name>H3H0P0_PHYRM</name>
<organism evidence="8 9">
    <name type="scientific">Phytophthora ramorum</name>
    <name type="common">Sudden oak death agent</name>
    <dbReference type="NCBI Taxonomy" id="164328"/>
    <lineage>
        <taxon>Eukaryota</taxon>
        <taxon>Sar</taxon>
        <taxon>Stramenopiles</taxon>
        <taxon>Oomycota</taxon>
        <taxon>Peronosporomycetes</taxon>
        <taxon>Peronosporales</taxon>
        <taxon>Peronosporaceae</taxon>
        <taxon>Phytophthora</taxon>
    </lineage>
</organism>
<dbReference type="STRING" id="164328.H3H0P0"/>
<protein>
    <recommendedName>
        <fullName evidence="7">Protein kinase domain-containing protein</fullName>
    </recommendedName>
</protein>
<sequence>MTNRVRWSRRCPPLSPNPFTLSRPSGGRGIVSLVFSLEPRASQRSLHLRTELESDKQQQLATGSAAGISSHLTTDRRGWLMAARSPLQQRSSESSISDRDRTRTSSGSTRVHLARRLTGQVHVGSMEVPPDVVGIDKGMVTVAVKVRPLTLDSERNGGGGLHTWQEWRAVQKLLSTVHEPTDRSVLEGRRYLIRYYATSVESESFRLIMEFCPHRDLFSELESRGALGPEPRERVPQQEARRWVLQLAKGLRYLHEKKIAHRDLCPQNILLGPNREAKICNFGASTIRATEPTRERVVGNLHYTAPEAVSGTWYDPKRADVWSLGAVFFFLLTGSPLLQLPYPECRGFELVKAVGCKGVLKLWNMDRNFSAATMDLLAKMLTVDPARRLGSMKEVLEHPAMLATARTERSLIAVER</sequence>
<feature type="domain" description="Protein kinase" evidence="7">
    <location>
        <begin position="112"/>
        <end position="401"/>
    </location>
</feature>
<dbReference type="eggNOG" id="KOG0588">
    <property type="taxonomic scope" value="Eukaryota"/>
</dbReference>
<dbReference type="AlphaFoldDB" id="H3H0P0"/>
<accession>H3H0P0</accession>
<dbReference type="GO" id="GO:0005737">
    <property type="term" value="C:cytoplasm"/>
    <property type="evidence" value="ECO:0000318"/>
    <property type="project" value="GO_Central"/>
</dbReference>
<dbReference type="PROSITE" id="PS50011">
    <property type="entry name" value="PROTEIN_KINASE_DOM"/>
    <property type="match status" value="1"/>
</dbReference>
<evidence type="ECO:0000259" key="7">
    <source>
        <dbReference type="PROSITE" id="PS50011"/>
    </source>
</evidence>
<evidence type="ECO:0000256" key="1">
    <source>
        <dbReference type="ARBA" id="ARBA00022527"/>
    </source>
</evidence>
<dbReference type="EnsemblProtists" id="Phyra83739">
    <property type="protein sequence ID" value="Phyra83739"/>
    <property type="gene ID" value="Phyra83739"/>
</dbReference>
<dbReference type="EMBL" id="DS566092">
    <property type="status" value="NOT_ANNOTATED_CDS"/>
    <property type="molecule type" value="Genomic_DNA"/>
</dbReference>
<reference evidence="8" key="2">
    <citation type="submission" date="2015-06" db="UniProtKB">
        <authorList>
            <consortium name="EnsemblProtists"/>
        </authorList>
    </citation>
    <scope>IDENTIFICATION</scope>
    <source>
        <strain evidence="8">Pr102</strain>
    </source>
</reference>
<evidence type="ECO:0000313" key="8">
    <source>
        <dbReference type="EnsemblProtists" id="Phyra83739"/>
    </source>
</evidence>
<dbReference type="InterPro" id="IPR011009">
    <property type="entry name" value="Kinase-like_dom_sf"/>
</dbReference>
<dbReference type="GO" id="GO:0005524">
    <property type="term" value="F:ATP binding"/>
    <property type="evidence" value="ECO:0007669"/>
    <property type="project" value="UniProtKB-KW"/>
</dbReference>
<dbReference type="Proteomes" id="UP000005238">
    <property type="component" value="Unassembled WGS sequence"/>
</dbReference>
<reference evidence="9" key="1">
    <citation type="journal article" date="2006" name="Science">
        <title>Phytophthora genome sequences uncover evolutionary origins and mechanisms of pathogenesis.</title>
        <authorList>
            <person name="Tyler B.M."/>
            <person name="Tripathy S."/>
            <person name="Zhang X."/>
            <person name="Dehal P."/>
            <person name="Jiang R.H."/>
            <person name="Aerts A."/>
            <person name="Arredondo F.D."/>
            <person name="Baxter L."/>
            <person name="Bensasson D."/>
            <person name="Beynon J.L."/>
            <person name="Chapman J."/>
            <person name="Damasceno C.M."/>
            <person name="Dorrance A.E."/>
            <person name="Dou D."/>
            <person name="Dickerman A.W."/>
            <person name="Dubchak I.L."/>
            <person name="Garbelotto M."/>
            <person name="Gijzen M."/>
            <person name="Gordon S.G."/>
            <person name="Govers F."/>
            <person name="Grunwald N.J."/>
            <person name="Huang W."/>
            <person name="Ivors K.L."/>
            <person name="Jones R.W."/>
            <person name="Kamoun S."/>
            <person name="Krampis K."/>
            <person name="Lamour K.H."/>
            <person name="Lee M.K."/>
            <person name="McDonald W.H."/>
            <person name="Medina M."/>
            <person name="Meijer H.J."/>
            <person name="Nordberg E.K."/>
            <person name="Maclean D.J."/>
            <person name="Ospina-Giraldo M.D."/>
            <person name="Morris P.F."/>
            <person name="Phuntumart V."/>
            <person name="Putnam N.H."/>
            <person name="Rash S."/>
            <person name="Rose J.K."/>
            <person name="Sakihama Y."/>
            <person name="Salamov A.A."/>
            <person name="Savidor A."/>
            <person name="Scheuring C.F."/>
            <person name="Smith B.M."/>
            <person name="Sobral B.W."/>
            <person name="Terry A."/>
            <person name="Torto-Alalibo T.A."/>
            <person name="Win J."/>
            <person name="Xu Z."/>
            <person name="Zhang H."/>
            <person name="Grigoriev I.V."/>
            <person name="Rokhsar D.S."/>
            <person name="Boore J.L."/>
        </authorList>
    </citation>
    <scope>NUCLEOTIDE SEQUENCE [LARGE SCALE GENOMIC DNA]</scope>
    <source>
        <strain evidence="9">Pr102</strain>
    </source>
</reference>
<dbReference type="PANTHER" id="PTHR24345:SF91">
    <property type="entry name" value="SERINE_THREONINE-PROTEIN KINASE PLK4"/>
    <property type="match status" value="1"/>
</dbReference>
<dbReference type="VEuPathDB" id="FungiDB:KRP23_3995"/>
<dbReference type="SUPFAM" id="SSF56112">
    <property type="entry name" value="Protein kinase-like (PK-like)"/>
    <property type="match status" value="1"/>
</dbReference>
<proteinExistence type="predicted"/>
<dbReference type="GO" id="GO:0035556">
    <property type="term" value="P:intracellular signal transduction"/>
    <property type="evidence" value="ECO:0000318"/>
    <property type="project" value="GO_Central"/>
</dbReference>
<evidence type="ECO:0000256" key="4">
    <source>
        <dbReference type="ARBA" id="ARBA00022777"/>
    </source>
</evidence>
<evidence type="ECO:0000256" key="3">
    <source>
        <dbReference type="ARBA" id="ARBA00022741"/>
    </source>
</evidence>
<keyword evidence="2" id="KW-0808">Transferase</keyword>
<dbReference type="Gene3D" id="1.10.510.10">
    <property type="entry name" value="Transferase(Phosphotransferase) domain 1"/>
    <property type="match status" value="1"/>
</dbReference>
<dbReference type="GO" id="GO:0004674">
    <property type="term" value="F:protein serine/threonine kinase activity"/>
    <property type="evidence" value="ECO:0000318"/>
    <property type="project" value="GO_Central"/>
</dbReference>
<keyword evidence="9" id="KW-1185">Reference proteome</keyword>
<dbReference type="InterPro" id="IPR000719">
    <property type="entry name" value="Prot_kinase_dom"/>
</dbReference>
<keyword evidence="1" id="KW-0723">Serine/threonine-protein kinase</keyword>
<keyword evidence="3" id="KW-0547">Nucleotide-binding</keyword>
<dbReference type="OMA" id="TASHMEQ"/>
<evidence type="ECO:0000256" key="2">
    <source>
        <dbReference type="ARBA" id="ARBA00022679"/>
    </source>
</evidence>
<feature type="region of interest" description="Disordered" evidence="6">
    <location>
        <begin position="82"/>
        <end position="111"/>
    </location>
</feature>
<keyword evidence="5" id="KW-0067">ATP-binding</keyword>